<reference key="2">
    <citation type="submission" date="2011-08" db="EMBL/GenBank/DDBJ databases">
        <title>Genome sequence of Naumovozyma castellii.</title>
        <authorList>
            <person name="Gordon J.L."/>
            <person name="Armisen D."/>
            <person name="Proux-Wera E."/>
            <person name="OhEigeartaigh S.S."/>
            <person name="Byrne K.P."/>
            <person name="Wolfe K.H."/>
        </authorList>
    </citation>
    <scope>NUCLEOTIDE SEQUENCE</scope>
    <source>
        <strain>Type strain:CBS 4309</strain>
    </source>
</reference>
<evidence type="ECO:0000313" key="8">
    <source>
        <dbReference type="Proteomes" id="UP000001640"/>
    </source>
</evidence>
<dbReference type="Pfam" id="PF09138">
    <property type="entry name" value="Urm1"/>
    <property type="match status" value="1"/>
</dbReference>
<dbReference type="FunFam" id="3.10.20.30:FF:000052">
    <property type="entry name" value="Ubiquitin-related modifier 1"/>
    <property type="match status" value="1"/>
</dbReference>
<comment type="PTM">
    <text evidence="5">C-terminal thiocarboxylation occurs in 2 steps, it is first acyl-adenylated (-COAMP) via the hesA/moeB/thiF part of UBA4, then thiocarboxylated (-COSH) via the rhodanese domain of UBA4.</text>
</comment>
<dbReference type="PANTHER" id="PTHR14986">
    <property type="entry name" value="RURM1 PROTEIN"/>
    <property type="match status" value="1"/>
</dbReference>
<dbReference type="GO" id="GO:0007114">
    <property type="term" value="P:cell budding"/>
    <property type="evidence" value="ECO:0007669"/>
    <property type="project" value="EnsemblFungi"/>
</dbReference>
<dbReference type="GO" id="GO:0005829">
    <property type="term" value="C:cytosol"/>
    <property type="evidence" value="ECO:0007669"/>
    <property type="project" value="UniProtKB-UniRule"/>
</dbReference>
<dbReference type="GO" id="GO:0031386">
    <property type="term" value="F:protein tag activity"/>
    <property type="evidence" value="ECO:0007669"/>
    <property type="project" value="EnsemblFungi"/>
</dbReference>
<dbReference type="EMBL" id="HE576760">
    <property type="protein sequence ID" value="CCC71685.1"/>
    <property type="molecule type" value="Genomic_DNA"/>
</dbReference>
<dbReference type="GeneID" id="96905376"/>
<dbReference type="STRING" id="1064592.G0VJK5"/>
<evidence type="ECO:0000256" key="6">
    <source>
        <dbReference type="RuleBase" id="RU361182"/>
    </source>
</evidence>
<feature type="modified residue" description="1-thioglycine" evidence="5">
    <location>
        <position position="114"/>
    </location>
</feature>
<proteinExistence type="inferred from homology"/>
<evidence type="ECO:0000313" key="7">
    <source>
        <dbReference type="EMBL" id="CCC71685.1"/>
    </source>
</evidence>
<dbReference type="Proteomes" id="UP000001640">
    <property type="component" value="Chromosome 9"/>
</dbReference>
<comment type="function">
    <text evidence="5">Acts as a sulfur carrier required for 2-thiolation of mcm(5)S(2)U at tRNA wobble positions of cytosolic tRNA(Lys), tRNA(Glu) and tRNA(Gln). Serves as sulfur donor in tRNA 2-thiolation reaction by being thiocarboxylated (-COSH) at its C-terminus by the MOCS3 homolog UBA4. The sulfur is then transferred to tRNA to form 2-thiolation of mcm(5)S(2)U. Prior mcm(5) tRNA modification by the elongator complex is required for 2-thiolation. Also acts as a ubiquitin-like protein (UBL) that is covalently conjugated via an isopeptide bond to lysine residues of target proteins such as AHP1. The thiocarboxylated form serves as substrate for conjugation and oxidative stress specifically induces the formation of UBL-protein conjugates.</text>
</comment>
<dbReference type="PIRSF" id="PIRSF037379">
    <property type="entry name" value="Ubiquitin-related_modifier_1"/>
    <property type="match status" value="1"/>
</dbReference>
<dbReference type="InParanoid" id="G0VJK5"/>
<name>G0VJK5_NAUCA</name>
<evidence type="ECO:0000256" key="4">
    <source>
        <dbReference type="ARBA" id="ARBA00022786"/>
    </source>
</evidence>
<keyword evidence="3 5" id="KW-0819">tRNA processing</keyword>
<organism evidence="7 8">
    <name type="scientific">Naumovozyma castellii</name>
    <name type="common">Yeast</name>
    <name type="synonym">Saccharomyces castellii</name>
    <dbReference type="NCBI Taxonomy" id="27288"/>
    <lineage>
        <taxon>Eukaryota</taxon>
        <taxon>Fungi</taxon>
        <taxon>Dikarya</taxon>
        <taxon>Ascomycota</taxon>
        <taxon>Saccharomycotina</taxon>
        <taxon>Saccharomycetes</taxon>
        <taxon>Saccharomycetales</taxon>
        <taxon>Saccharomycetaceae</taxon>
        <taxon>Naumovozyma</taxon>
    </lineage>
</organism>
<keyword evidence="1 5" id="KW-0963">Cytoplasm</keyword>
<keyword evidence="2 5" id="KW-1017">Isopeptide bond</keyword>
<dbReference type="eggNOG" id="KOG4146">
    <property type="taxonomic scope" value="Eukaryota"/>
</dbReference>
<accession>G0VJK5</accession>
<dbReference type="KEGG" id="ncs:NCAS_0I00170"/>
<reference evidence="7 8" key="1">
    <citation type="journal article" date="2011" name="Proc. Natl. Acad. Sci. U.S.A.">
        <title>Evolutionary erosion of yeast sex chromosomes by mating-type switching accidents.</title>
        <authorList>
            <person name="Gordon J.L."/>
            <person name="Armisen D."/>
            <person name="Proux-Wera E."/>
            <person name="Oheigeartaigh S.S."/>
            <person name="Byrne K.P."/>
            <person name="Wolfe K.H."/>
        </authorList>
    </citation>
    <scope>NUCLEOTIDE SEQUENCE [LARGE SCALE GENOMIC DNA]</scope>
    <source>
        <strain evidence="8">ATCC 76901 / BCRC 22586 / CBS 4309 / NBRC 1992 / NRRL Y-12630</strain>
    </source>
</reference>
<dbReference type="HOGENOM" id="CLU_148208_0_0_1"/>
<evidence type="ECO:0000256" key="1">
    <source>
        <dbReference type="ARBA" id="ARBA00022490"/>
    </source>
</evidence>
<dbReference type="AlphaFoldDB" id="G0VJK5"/>
<sequence length="114" mass="12947">MNELISKDIKRNKTRMVKIKVEFLGGLDVIFNKERVHNLNVPKEDPVTMADLLDFIVETMIANKKDVEVFLENGTVRPGIITLINDTDWELEGELEYVLEDGDIISFTSTLHGG</sequence>
<feature type="cross-link" description="Glycyl lysine isopeptide (Gly-Lys) (interchain with K-? in acceptor proteins)" evidence="5">
    <location>
        <position position="114"/>
    </location>
</feature>
<dbReference type="GO" id="GO:0034599">
    <property type="term" value="P:cellular response to oxidative stress"/>
    <property type="evidence" value="ECO:0007669"/>
    <property type="project" value="EnsemblFungi"/>
</dbReference>
<gene>
    <name evidence="7" type="primary">NCAS0I00170</name>
    <name evidence="5" type="synonym">URM1</name>
    <name evidence="7" type="ordered locus">NCAS_0I00170</name>
</gene>
<evidence type="ECO:0000256" key="3">
    <source>
        <dbReference type="ARBA" id="ARBA00022694"/>
    </source>
</evidence>
<comment type="subcellular location">
    <subcellularLocation>
        <location evidence="5 6">Cytoplasm</location>
    </subcellularLocation>
</comment>
<comment type="similarity">
    <text evidence="5 6">Belongs to the URM1 family.</text>
</comment>
<dbReference type="OrthoDB" id="10248987at2759"/>
<keyword evidence="4 5" id="KW-0833">Ubl conjugation pathway</keyword>
<protein>
    <recommendedName>
        <fullName evidence="5 6">Ubiquitin-related modifier 1</fullName>
    </recommendedName>
</protein>
<dbReference type="Gene3D" id="3.10.20.30">
    <property type="match status" value="1"/>
</dbReference>
<dbReference type="GO" id="GO:0042803">
    <property type="term" value="F:protein homodimerization activity"/>
    <property type="evidence" value="ECO:0007669"/>
    <property type="project" value="EnsemblFungi"/>
</dbReference>
<dbReference type="SUPFAM" id="SSF54285">
    <property type="entry name" value="MoaD/ThiS"/>
    <property type="match status" value="1"/>
</dbReference>
<evidence type="ECO:0000256" key="5">
    <source>
        <dbReference type="HAMAP-Rule" id="MF_03048"/>
    </source>
</evidence>
<comment type="pathway">
    <text evidence="5 6">tRNA modification; 5-methoxycarbonylmethyl-2-thiouridine-tRNA biosynthesis.</text>
</comment>
<dbReference type="RefSeq" id="XP_003678031.1">
    <property type="nucleotide sequence ID" value="XM_003677983.1"/>
</dbReference>
<dbReference type="InterPro" id="IPR016155">
    <property type="entry name" value="Mopterin_synth/thiamin_S_b"/>
</dbReference>
<dbReference type="FunCoup" id="G0VJK5">
    <property type="interactions" value="958"/>
</dbReference>
<dbReference type="CDD" id="cd01764">
    <property type="entry name" value="Ubl_Urm1"/>
    <property type="match status" value="1"/>
</dbReference>
<evidence type="ECO:0000256" key="2">
    <source>
        <dbReference type="ARBA" id="ARBA00022499"/>
    </source>
</evidence>
<dbReference type="GO" id="GO:0032447">
    <property type="term" value="P:protein urmylation"/>
    <property type="evidence" value="ECO:0007669"/>
    <property type="project" value="UniProtKB-UniRule"/>
</dbReference>
<dbReference type="UniPathway" id="UPA00988"/>
<dbReference type="GO" id="GO:0097163">
    <property type="term" value="F:sulfur carrier activity"/>
    <property type="evidence" value="ECO:0007669"/>
    <property type="project" value="EnsemblFungi"/>
</dbReference>
<dbReference type="GO" id="GO:0001403">
    <property type="term" value="P:invasive growth in response to glucose limitation"/>
    <property type="evidence" value="ECO:0007669"/>
    <property type="project" value="EnsemblFungi"/>
</dbReference>
<keyword evidence="8" id="KW-1185">Reference proteome</keyword>
<dbReference type="GO" id="GO:0002143">
    <property type="term" value="P:tRNA wobble position uridine thiolation"/>
    <property type="evidence" value="ECO:0007669"/>
    <property type="project" value="EnsemblFungi"/>
</dbReference>
<dbReference type="HAMAP" id="MF_03048">
    <property type="entry name" value="Urm1"/>
    <property type="match status" value="1"/>
</dbReference>
<dbReference type="InterPro" id="IPR012675">
    <property type="entry name" value="Beta-grasp_dom_sf"/>
</dbReference>
<dbReference type="InterPro" id="IPR015221">
    <property type="entry name" value="Urm1"/>
</dbReference>
<dbReference type="OMA" id="DYELQPN"/>